<evidence type="ECO:0000256" key="1">
    <source>
        <dbReference type="SAM" id="Coils"/>
    </source>
</evidence>
<organism evidence="2 3">
    <name type="scientific">Linnemannia exigua</name>
    <dbReference type="NCBI Taxonomy" id="604196"/>
    <lineage>
        <taxon>Eukaryota</taxon>
        <taxon>Fungi</taxon>
        <taxon>Fungi incertae sedis</taxon>
        <taxon>Mucoromycota</taxon>
        <taxon>Mortierellomycotina</taxon>
        <taxon>Mortierellomycetes</taxon>
        <taxon>Mortierellales</taxon>
        <taxon>Mortierellaceae</taxon>
        <taxon>Linnemannia</taxon>
    </lineage>
</organism>
<dbReference type="EMBL" id="JAAAIL010003507">
    <property type="protein sequence ID" value="KAG0250276.1"/>
    <property type="molecule type" value="Genomic_DNA"/>
</dbReference>
<evidence type="ECO:0000313" key="2">
    <source>
        <dbReference type="EMBL" id="KAG0250276.1"/>
    </source>
</evidence>
<evidence type="ECO:0000313" key="3">
    <source>
        <dbReference type="Proteomes" id="UP001194580"/>
    </source>
</evidence>
<dbReference type="AlphaFoldDB" id="A0AAD4GZH3"/>
<dbReference type="Proteomes" id="UP001194580">
    <property type="component" value="Unassembled WGS sequence"/>
</dbReference>
<accession>A0AAD4GZH3</accession>
<sequence>MSTNDMWQHLQYGDKTVRVRAYPGKEDNQEVPFVLVDDIQDHFPDATKFMCGSDLVSFLRDANNNWLLPKRFAYRPNKTVDVVTTSSTMSPRQLSRQNTIILQSTSASSAEKGKFQESTALFDDFIKAIQSGQREHADTIRGDFQKSCASLQAALDRNHDLQEQLNNMQQLMLQMQQQTLDRLADMHGRVQALLTATYELHEYPIPRLFIVLPKDSSTRGP</sequence>
<feature type="non-terminal residue" evidence="2">
    <location>
        <position position="1"/>
    </location>
</feature>
<protein>
    <submittedName>
        <fullName evidence="2">Uncharacterized protein</fullName>
    </submittedName>
</protein>
<gene>
    <name evidence="2" type="ORF">BGZ95_007254</name>
</gene>
<name>A0AAD4GZH3_9FUNG</name>
<reference evidence="2" key="1">
    <citation type="journal article" date="2020" name="Fungal Divers.">
        <title>Resolving the Mortierellaceae phylogeny through synthesis of multi-gene phylogenetics and phylogenomics.</title>
        <authorList>
            <person name="Vandepol N."/>
            <person name="Liber J."/>
            <person name="Desiro A."/>
            <person name="Na H."/>
            <person name="Kennedy M."/>
            <person name="Barry K."/>
            <person name="Grigoriev I.V."/>
            <person name="Miller A.N."/>
            <person name="O'Donnell K."/>
            <person name="Stajich J.E."/>
            <person name="Bonito G."/>
        </authorList>
    </citation>
    <scope>NUCLEOTIDE SEQUENCE</scope>
    <source>
        <strain evidence="2">NRRL 28262</strain>
    </source>
</reference>
<keyword evidence="3" id="KW-1185">Reference proteome</keyword>
<proteinExistence type="predicted"/>
<feature type="coiled-coil region" evidence="1">
    <location>
        <begin position="151"/>
        <end position="181"/>
    </location>
</feature>
<comment type="caution">
    <text evidence="2">The sequence shown here is derived from an EMBL/GenBank/DDBJ whole genome shotgun (WGS) entry which is preliminary data.</text>
</comment>
<keyword evidence="1" id="KW-0175">Coiled coil</keyword>